<dbReference type="PANTHER" id="PTHR46943:SF1">
    <property type="entry name" value="PENTRAXIN-RELATED PROTEIN PTX3"/>
    <property type="match status" value="1"/>
</dbReference>
<keyword evidence="1" id="KW-0732">Signal</keyword>
<evidence type="ECO:0000256" key="2">
    <source>
        <dbReference type="ARBA" id="ARBA00023157"/>
    </source>
</evidence>
<dbReference type="Pfam" id="PF13385">
    <property type="entry name" value="Laminin_G_3"/>
    <property type="match status" value="1"/>
</dbReference>
<keyword evidence="5" id="KW-1185">Reference proteome</keyword>
<comment type="caution">
    <text evidence="4">The sequence shown here is derived from an EMBL/GenBank/DDBJ whole genome shotgun (WGS) entry which is preliminary data.</text>
</comment>
<dbReference type="InterPro" id="IPR006558">
    <property type="entry name" value="LamG-like"/>
</dbReference>
<dbReference type="Gene3D" id="2.60.120.200">
    <property type="match status" value="1"/>
</dbReference>
<gene>
    <name evidence="4" type="ORF">ACFQ1S_40490</name>
</gene>
<keyword evidence="2" id="KW-1015">Disulfide bond</keyword>
<evidence type="ECO:0000313" key="4">
    <source>
        <dbReference type="EMBL" id="MFD1051380.1"/>
    </source>
</evidence>
<dbReference type="Proteomes" id="UP001597045">
    <property type="component" value="Unassembled WGS sequence"/>
</dbReference>
<dbReference type="InterPro" id="IPR042837">
    <property type="entry name" value="PTX3"/>
</dbReference>
<organism evidence="4 5">
    <name type="scientific">Kibdelosporangium lantanae</name>
    <dbReference type="NCBI Taxonomy" id="1497396"/>
    <lineage>
        <taxon>Bacteria</taxon>
        <taxon>Bacillati</taxon>
        <taxon>Actinomycetota</taxon>
        <taxon>Actinomycetes</taxon>
        <taxon>Pseudonocardiales</taxon>
        <taxon>Pseudonocardiaceae</taxon>
        <taxon>Kibdelosporangium</taxon>
    </lineage>
</organism>
<evidence type="ECO:0000313" key="5">
    <source>
        <dbReference type="Proteomes" id="UP001597045"/>
    </source>
</evidence>
<dbReference type="EMBL" id="JBHTIS010003546">
    <property type="protein sequence ID" value="MFD1051380.1"/>
    <property type="molecule type" value="Genomic_DNA"/>
</dbReference>
<dbReference type="SMART" id="SM00560">
    <property type="entry name" value="LamGL"/>
    <property type="match status" value="1"/>
</dbReference>
<dbReference type="InterPro" id="IPR013320">
    <property type="entry name" value="ConA-like_dom_sf"/>
</dbReference>
<evidence type="ECO:0000256" key="1">
    <source>
        <dbReference type="ARBA" id="ARBA00022729"/>
    </source>
</evidence>
<proteinExistence type="predicted"/>
<dbReference type="PANTHER" id="PTHR46943">
    <property type="entry name" value="PENTRAXIN-RELATED PROTEIN PTX3"/>
    <property type="match status" value="1"/>
</dbReference>
<reference evidence="5" key="1">
    <citation type="journal article" date="2019" name="Int. J. Syst. Evol. Microbiol.">
        <title>The Global Catalogue of Microorganisms (GCM) 10K type strain sequencing project: providing services to taxonomists for standard genome sequencing and annotation.</title>
        <authorList>
            <consortium name="The Broad Institute Genomics Platform"/>
            <consortium name="The Broad Institute Genome Sequencing Center for Infectious Disease"/>
            <person name="Wu L."/>
            <person name="Ma J."/>
        </authorList>
    </citation>
    <scope>NUCLEOTIDE SEQUENCE [LARGE SCALE GENOMIC DNA]</scope>
    <source>
        <strain evidence="5">JCM 31486</strain>
    </source>
</reference>
<sequence>MTLTGGYTWGPGNNGNAVHLDGRTAYGMADGPAVDSSNSFTVSAWAKLDDLAGYYAVATQHGTNQDAFQLRYSPDVNRWIFGLTSADDNTRDNYTWAMGPQVQQAGQWTLVTGVFDRPSMQIKLYVNGRLQNTQSVATAWNAVGKFSIGSMNGRTAFFKGSVDQVQVWAESLTDDQVAALTTARYYDGITQAQGAASGGVSLGTETDP</sequence>
<protein>
    <submittedName>
        <fullName evidence="4">LamG domain-containing protein</fullName>
    </submittedName>
</protein>
<feature type="domain" description="LamG-like jellyroll fold" evidence="3">
    <location>
        <begin position="38"/>
        <end position="175"/>
    </location>
</feature>
<evidence type="ECO:0000259" key="3">
    <source>
        <dbReference type="SMART" id="SM00560"/>
    </source>
</evidence>
<name>A0ABW3MPG2_9PSEU</name>
<dbReference type="SUPFAM" id="SSF49899">
    <property type="entry name" value="Concanavalin A-like lectins/glucanases"/>
    <property type="match status" value="1"/>
</dbReference>
<accession>A0ABW3MPG2</accession>
<feature type="non-terminal residue" evidence="4">
    <location>
        <position position="208"/>
    </location>
</feature>